<comment type="similarity">
    <text evidence="1">Belongs to the ComF/GntX family.</text>
</comment>
<dbReference type="EMBL" id="JBEPLW010000034">
    <property type="protein sequence ID" value="MET3576806.1"/>
    <property type="molecule type" value="Genomic_DNA"/>
</dbReference>
<evidence type="ECO:0000256" key="1">
    <source>
        <dbReference type="ARBA" id="ARBA00008007"/>
    </source>
</evidence>
<evidence type="ECO:0000313" key="2">
    <source>
        <dbReference type="EMBL" id="MET3576806.1"/>
    </source>
</evidence>
<dbReference type="Proteomes" id="UP001549099">
    <property type="component" value="Unassembled WGS sequence"/>
</dbReference>
<sequence length="209" mass="22997">MNCLLCNEPARTAASWTGLFSARSRPVVCAPCRSGFEAPNGQPPLAEWKGTPYEGALDGARALFAYNEPMKQFLHQYKFLRDAALARVFSGELADAVSKSGGRAVAIPVHPDRLKERTFPHVEELLRQARIPHVEMLEKTASVTLGKMNRQERMALDLLFRLRTGIQKAPGEYVLVDDLYTTGTTLHHAAAVLKQAGADRVTAVTLIRA</sequence>
<protein>
    <submittedName>
        <fullName evidence="2">Competence protein ComFC</fullName>
    </submittedName>
</protein>
<accession>A0ABV2GEU4</accession>
<dbReference type="InterPro" id="IPR051910">
    <property type="entry name" value="ComF/GntX_DNA_util-trans"/>
</dbReference>
<dbReference type="RefSeq" id="WP_354199182.1">
    <property type="nucleotide sequence ID" value="NZ_JBEPLW010000034.1"/>
</dbReference>
<name>A0ABV2GEU4_9BACL</name>
<reference evidence="2 3" key="1">
    <citation type="submission" date="2024-06" db="EMBL/GenBank/DDBJ databases">
        <title>Genomic Encyclopedia of Type Strains, Phase IV (KMG-IV): sequencing the most valuable type-strain genomes for metagenomic binning, comparative biology and taxonomic classification.</title>
        <authorList>
            <person name="Goeker M."/>
        </authorList>
    </citation>
    <scope>NUCLEOTIDE SEQUENCE [LARGE SCALE GENOMIC DNA]</scope>
    <source>
        <strain evidence="2 3">DSM 26128</strain>
    </source>
</reference>
<evidence type="ECO:0000313" key="3">
    <source>
        <dbReference type="Proteomes" id="UP001549099"/>
    </source>
</evidence>
<proteinExistence type="inferred from homology"/>
<organism evidence="2 3">
    <name type="scientific">Bhargavaea ullalensis</name>
    <dbReference type="NCBI Taxonomy" id="1265685"/>
    <lineage>
        <taxon>Bacteria</taxon>
        <taxon>Bacillati</taxon>
        <taxon>Bacillota</taxon>
        <taxon>Bacilli</taxon>
        <taxon>Bacillales</taxon>
        <taxon>Caryophanaceae</taxon>
        <taxon>Bhargavaea</taxon>
    </lineage>
</organism>
<dbReference type="CDD" id="cd06223">
    <property type="entry name" value="PRTases_typeI"/>
    <property type="match status" value="1"/>
</dbReference>
<dbReference type="PANTHER" id="PTHR47505">
    <property type="entry name" value="DNA UTILIZATION PROTEIN YHGH"/>
    <property type="match status" value="1"/>
</dbReference>
<gene>
    <name evidence="2" type="ORF">ABID49_002736</name>
</gene>
<comment type="caution">
    <text evidence="2">The sequence shown here is derived from an EMBL/GenBank/DDBJ whole genome shotgun (WGS) entry which is preliminary data.</text>
</comment>
<dbReference type="Gene3D" id="3.40.50.2020">
    <property type="match status" value="1"/>
</dbReference>
<dbReference type="InterPro" id="IPR029057">
    <property type="entry name" value="PRTase-like"/>
</dbReference>
<dbReference type="PANTHER" id="PTHR47505:SF1">
    <property type="entry name" value="DNA UTILIZATION PROTEIN YHGH"/>
    <property type="match status" value="1"/>
</dbReference>
<dbReference type="SUPFAM" id="SSF53271">
    <property type="entry name" value="PRTase-like"/>
    <property type="match status" value="1"/>
</dbReference>
<keyword evidence="3" id="KW-1185">Reference proteome</keyword>
<dbReference type="InterPro" id="IPR000836">
    <property type="entry name" value="PRTase_dom"/>
</dbReference>